<dbReference type="SUPFAM" id="SSF51445">
    <property type="entry name" value="(Trans)glycosidases"/>
    <property type="match status" value="1"/>
</dbReference>
<keyword evidence="12" id="KW-0326">Glycosidase</keyword>
<dbReference type="GO" id="GO:0008422">
    <property type="term" value="F:beta-glucosidase activity"/>
    <property type="evidence" value="ECO:0007669"/>
    <property type="project" value="UniProtKB-EC"/>
</dbReference>
<dbReference type="AlphaFoldDB" id="A0A517L007"/>
<keyword evidence="7 14" id="KW-0732">Signal</keyword>
<evidence type="ECO:0000256" key="9">
    <source>
        <dbReference type="ARBA" id="ARBA00023001"/>
    </source>
</evidence>
<dbReference type="PANTHER" id="PTHR42715">
    <property type="entry name" value="BETA-GLUCOSIDASE"/>
    <property type="match status" value="1"/>
</dbReference>
<evidence type="ECO:0000256" key="10">
    <source>
        <dbReference type="ARBA" id="ARBA00023180"/>
    </source>
</evidence>
<evidence type="ECO:0000256" key="5">
    <source>
        <dbReference type="ARBA" id="ARBA00012744"/>
    </source>
</evidence>
<evidence type="ECO:0000256" key="3">
    <source>
        <dbReference type="ARBA" id="ARBA00004987"/>
    </source>
</evidence>
<evidence type="ECO:0000313" key="17">
    <source>
        <dbReference type="Proteomes" id="UP000316270"/>
    </source>
</evidence>
<dbReference type="SUPFAM" id="SSF52279">
    <property type="entry name" value="Beta-D-glucan exohydrolase, C-terminal domain"/>
    <property type="match status" value="1"/>
</dbReference>
<keyword evidence="9" id="KW-0136">Cellulose degradation</keyword>
<dbReference type="Pfam" id="PF01915">
    <property type="entry name" value="Glyco_hydro_3_C"/>
    <property type="match status" value="1"/>
</dbReference>
<dbReference type="OrthoDB" id="416222at2759"/>
<dbReference type="InterPro" id="IPR002772">
    <property type="entry name" value="Glyco_hydro_3_C"/>
</dbReference>
<feature type="domain" description="Fibronectin type III-like" evidence="15">
    <location>
        <begin position="547"/>
        <end position="613"/>
    </location>
</feature>
<evidence type="ECO:0000256" key="8">
    <source>
        <dbReference type="ARBA" id="ARBA00022801"/>
    </source>
</evidence>
<dbReference type="STRING" id="50376.A0A517L007"/>
<keyword evidence="17" id="KW-1185">Reference proteome</keyword>
<dbReference type="InterPro" id="IPR036962">
    <property type="entry name" value="Glyco_hydro_3_N_sf"/>
</dbReference>
<keyword evidence="13" id="KW-0624">Polysaccharide degradation</keyword>
<feature type="signal peptide" evidence="14">
    <location>
        <begin position="1"/>
        <end position="17"/>
    </location>
</feature>
<dbReference type="SMART" id="SM01217">
    <property type="entry name" value="Fn3_like"/>
    <property type="match status" value="1"/>
</dbReference>
<organism evidence="16 17">
    <name type="scientific">Venturia effusa</name>
    <dbReference type="NCBI Taxonomy" id="50376"/>
    <lineage>
        <taxon>Eukaryota</taxon>
        <taxon>Fungi</taxon>
        <taxon>Dikarya</taxon>
        <taxon>Ascomycota</taxon>
        <taxon>Pezizomycotina</taxon>
        <taxon>Dothideomycetes</taxon>
        <taxon>Pleosporomycetidae</taxon>
        <taxon>Venturiales</taxon>
        <taxon>Venturiaceae</taxon>
        <taxon>Venturia</taxon>
    </lineage>
</organism>
<comment type="subcellular location">
    <subcellularLocation>
        <location evidence="2">Secreted</location>
    </subcellularLocation>
</comment>
<dbReference type="FunFam" id="2.60.40.10:FF:000757">
    <property type="entry name" value="Beta-glucosidase G"/>
    <property type="match status" value="1"/>
</dbReference>
<dbReference type="Gene3D" id="3.40.50.1700">
    <property type="entry name" value="Glycoside hydrolase family 3 C-terminal domain"/>
    <property type="match status" value="1"/>
</dbReference>
<dbReference type="GO" id="GO:0005576">
    <property type="term" value="C:extracellular region"/>
    <property type="evidence" value="ECO:0007669"/>
    <property type="project" value="UniProtKB-SubCell"/>
</dbReference>
<dbReference type="InterPro" id="IPR026891">
    <property type="entry name" value="Fn3-like"/>
</dbReference>
<keyword evidence="6" id="KW-0964">Secreted</keyword>
<dbReference type="Gene3D" id="2.60.40.10">
    <property type="entry name" value="Immunoglobulins"/>
    <property type="match status" value="1"/>
</dbReference>
<dbReference type="InterPro" id="IPR050288">
    <property type="entry name" value="Cellulose_deg_GH3"/>
</dbReference>
<dbReference type="InterPro" id="IPR017853">
    <property type="entry name" value="GH"/>
</dbReference>
<dbReference type="PRINTS" id="PR00133">
    <property type="entry name" value="GLHYDRLASE3"/>
</dbReference>
<evidence type="ECO:0000256" key="7">
    <source>
        <dbReference type="ARBA" id="ARBA00022729"/>
    </source>
</evidence>
<keyword evidence="8" id="KW-0378">Hydrolase</keyword>
<dbReference type="InterPro" id="IPR013783">
    <property type="entry name" value="Ig-like_fold"/>
</dbReference>
<comment type="similarity">
    <text evidence="4">Belongs to the glycosyl hydrolase 3 family.</text>
</comment>
<dbReference type="EC" id="3.2.1.21" evidence="5"/>
<evidence type="ECO:0000256" key="6">
    <source>
        <dbReference type="ARBA" id="ARBA00022525"/>
    </source>
</evidence>
<evidence type="ECO:0000256" key="12">
    <source>
        <dbReference type="ARBA" id="ARBA00023295"/>
    </source>
</evidence>
<evidence type="ECO:0000256" key="4">
    <source>
        <dbReference type="ARBA" id="ARBA00005336"/>
    </source>
</evidence>
<evidence type="ECO:0000313" key="16">
    <source>
        <dbReference type="EMBL" id="QDS68965.1"/>
    </source>
</evidence>
<evidence type="ECO:0000256" key="13">
    <source>
        <dbReference type="ARBA" id="ARBA00023326"/>
    </source>
</evidence>
<dbReference type="Proteomes" id="UP000316270">
    <property type="component" value="Chromosome 2"/>
</dbReference>
<dbReference type="Pfam" id="PF00933">
    <property type="entry name" value="Glyco_hydro_3"/>
    <property type="match status" value="1"/>
</dbReference>
<dbReference type="EMBL" id="CP042186">
    <property type="protein sequence ID" value="QDS68965.1"/>
    <property type="molecule type" value="Genomic_DNA"/>
</dbReference>
<dbReference type="InterPro" id="IPR036881">
    <property type="entry name" value="Glyco_hydro_3_C_sf"/>
</dbReference>
<evidence type="ECO:0000256" key="2">
    <source>
        <dbReference type="ARBA" id="ARBA00004613"/>
    </source>
</evidence>
<accession>A0A517L007</accession>
<dbReference type="Pfam" id="PF14310">
    <property type="entry name" value="Fn3-like"/>
    <property type="match status" value="1"/>
</dbReference>
<dbReference type="GO" id="GO:0030245">
    <property type="term" value="P:cellulose catabolic process"/>
    <property type="evidence" value="ECO:0007669"/>
    <property type="project" value="UniProtKB-KW"/>
</dbReference>
<protein>
    <recommendedName>
        <fullName evidence="5">beta-glucosidase</fullName>
        <ecNumber evidence="5">3.2.1.21</ecNumber>
    </recommendedName>
</protein>
<name>A0A517L007_9PEZI</name>
<evidence type="ECO:0000256" key="14">
    <source>
        <dbReference type="SAM" id="SignalP"/>
    </source>
</evidence>
<gene>
    <name evidence="16" type="ORF">FKW77_008868</name>
</gene>
<keyword evidence="10" id="KW-0325">Glycoprotein</keyword>
<reference evidence="16 17" key="1">
    <citation type="submission" date="2019-07" db="EMBL/GenBank/DDBJ databases">
        <title>Finished genome of Venturia effusa.</title>
        <authorList>
            <person name="Young C.A."/>
            <person name="Cox M.P."/>
            <person name="Ganley A.R.D."/>
            <person name="David W.J."/>
        </authorList>
    </citation>
    <scope>NUCLEOTIDE SEQUENCE [LARGE SCALE GENOMIC DNA]</scope>
    <source>
        <strain evidence="17">albino</strain>
    </source>
</reference>
<dbReference type="Gene3D" id="3.20.20.300">
    <property type="entry name" value="Glycoside hydrolase, family 3, N-terminal domain"/>
    <property type="match status" value="1"/>
</dbReference>
<feature type="chain" id="PRO_5021905183" description="beta-glucosidase" evidence="14">
    <location>
        <begin position="18"/>
        <end position="624"/>
    </location>
</feature>
<keyword evidence="11" id="KW-0119">Carbohydrate metabolism</keyword>
<dbReference type="PANTHER" id="PTHR42715:SF5">
    <property type="entry name" value="BETA-GLUCOSIDASE M-RELATED"/>
    <property type="match status" value="1"/>
</dbReference>
<evidence type="ECO:0000256" key="11">
    <source>
        <dbReference type="ARBA" id="ARBA00023277"/>
    </source>
</evidence>
<comment type="pathway">
    <text evidence="3">Glycan metabolism; cellulose degradation.</text>
</comment>
<evidence type="ECO:0000256" key="1">
    <source>
        <dbReference type="ARBA" id="ARBA00000448"/>
    </source>
</evidence>
<sequence length="624" mass="66898">MIATFLAGALGAEAVLGLQNSVLACVKHLVGNEQETDRTTSLFKPGKEAVSSNIDDRTMHELYLWPFQDAVKAGAASVMCSYQKINGSYGCQNSKVLNGLLKTELGFQGFVVSDWDGQHAGVASAAAGLDMVMPSPALWADHALEKAVQNGSLPQSRLDDMATRVLASWFKAGMDSPSYPALGIGLPAAILDPHQLVDGRDPTSKRSLLQGAIEGHVLVKNVNKTLPLKSPKLLSLFGYDAYAPLVVNPSSLFVNKWTYGLASVAANDSQLLSILAGIASGTIGTATQGTLTKGGGSGSAYGPYISAPYNAFEQQAYEDGTHLFWDFQNENPAVAAASNACIVFINEFATEILDRPSLADTASDKLVKNVASKCSNTIVVIHNAGIRLVDAWIDNVNVTAVIFAHTPGQDSGRALVEVMYGKQAFSGRLPYTVGRSERDYGNLLSPSQPGPKGSDTFLYPQSDFTEGLNIGYRDFIARNITPRYPFGYGLTYTTFSYSALSITPMTSDLAYPLPPAPSKQGGNPNLFTTIAHINCSITNTGSVTAAEVAQLYIGIPNSPPKQLRGFEKKLLNPEESAPFSFALTRRDLSIWSTEEQEWVLQRGKYPIYVGASVLDIKLQGVLTI</sequence>
<dbReference type="InterPro" id="IPR001764">
    <property type="entry name" value="Glyco_hydro_3_N"/>
</dbReference>
<evidence type="ECO:0000259" key="15">
    <source>
        <dbReference type="SMART" id="SM01217"/>
    </source>
</evidence>
<comment type="catalytic activity">
    <reaction evidence="1">
        <text>Hydrolysis of terminal, non-reducing beta-D-glucosyl residues with release of beta-D-glucose.</text>
        <dbReference type="EC" id="3.2.1.21"/>
    </reaction>
</comment>
<proteinExistence type="inferred from homology"/>